<evidence type="ECO:0000313" key="2">
    <source>
        <dbReference type="Proteomes" id="UP001215598"/>
    </source>
</evidence>
<dbReference type="Proteomes" id="UP001215598">
    <property type="component" value="Unassembled WGS sequence"/>
</dbReference>
<dbReference type="EMBL" id="JARKIB010000119">
    <property type="protein sequence ID" value="KAJ7736914.1"/>
    <property type="molecule type" value="Genomic_DNA"/>
</dbReference>
<organism evidence="1 2">
    <name type="scientific">Mycena metata</name>
    <dbReference type="NCBI Taxonomy" id="1033252"/>
    <lineage>
        <taxon>Eukaryota</taxon>
        <taxon>Fungi</taxon>
        <taxon>Dikarya</taxon>
        <taxon>Basidiomycota</taxon>
        <taxon>Agaricomycotina</taxon>
        <taxon>Agaricomycetes</taxon>
        <taxon>Agaricomycetidae</taxon>
        <taxon>Agaricales</taxon>
        <taxon>Marasmiineae</taxon>
        <taxon>Mycenaceae</taxon>
        <taxon>Mycena</taxon>
    </lineage>
</organism>
<comment type="caution">
    <text evidence="1">The sequence shown here is derived from an EMBL/GenBank/DDBJ whole genome shotgun (WGS) entry which is preliminary data.</text>
</comment>
<reference evidence="1" key="1">
    <citation type="submission" date="2023-03" db="EMBL/GenBank/DDBJ databases">
        <title>Massive genome expansion in bonnet fungi (Mycena s.s.) driven by repeated elements and novel gene families across ecological guilds.</title>
        <authorList>
            <consortium name="Lawrence Berkeley National Laboratory"/>
            <person name="Harder C.B."/>
            <person name="Miyauchi S."/>
            <person name="Viragh M."/>
            <person name="Kuo A."/>
            <person name="Thoen E."/>
            <person name="Andreopoulos B."/>
            <person name="Lu D."/>
            <person name="Skrede I."/>
            <person name="Drula E."/>
            <person name="Henrissat B."/>
            <person name="Morin E."/>
            <person name="Kohler A."/>
            <person name="Barry K."/>
            <person name="LaButti K."/>
            <person name="Morin E."/>
            <person name="Salamov A."/>
            <person name="Lipzen A."/>
            <person name="Mereny Z."/>
            <person name="Hegedus B."/>
            <person name="Baldrian P."/>
            <person name="Stursova M."/>
            <person name="Weitz H."/>
            <person name="Taylor A."/>
            <person name="Grigoriev I.V."/>
            <person name="Nagy L.G."/>
            <person name="Martin F."/>
            <person name="Kauserud H."/>
        </authorList>
    </citation>
    <scope>NUCLEOTIDE SEQUENCE</scope>
    <source>
        <strain evidence="1">CBHHK182m</strain>
    </source>
</reference>
<evidence type="ECO:0000313" key="1">
    <source>
        <dbReference type="EMBL" id="KAJ7736914.1"/>
    </source>
</evidence>
<keyword evidence="2" id="KW-1185">Reference proteome</keyword>
<accession>A0AAD7I909</accession>
<proteinExistence type="predicted"/>
<name>A0AAD7I909_9AGAR</name>
<gene>
    <name evidence="1" type="ORF">B0H16DRAFT_1695287</name>
</gene>
<sequence length="281" mass="31229">MFLETASSVPDLCAGFDKPHGQGLGPSAHRRLRASSVDRCPQESRAHLPCARGSALPQELVVSTNAMNINFNFVQIVGLEVSGLITLVDGDYDDQARLCYRLAEALQMLPASSPLLHTLQLNLEIPFCPSQFPTSAFSDLITTINLIRAPRLTTLEFSVNFDSHDFEEPSRRSFPKTYISPFLMSHPNLLHLTLSTPEAKLPTDVSFLPKLRSFKGSLAFEDAVVLFPPTTTQKLVVALIHPKHQNFWSFHPWLSEFPTHLYPTNLCVLPVDTTGSAMKMN</sequence>
<dbReference type="AlphaFoldDB" id="A0AAD7I909"/>
<protein>
    <submittedName>
        <fullName evidence="1">Uncharacterized protein</fullName>
    </submittedName>
</protein>